<keyword evidence="3" id="KW-1185">Reference proteome</keyword>
<keyword evidence="1" id="KW-0732">Signal</keyword>
<feature type="chain" id="PRO_5043025727" description="Secreted protein" evidence="1">
    <location>
        <begin position="22"/>
        <end position="77"/>
    </location>
</feature>
<evidence type="ECO:0000256" key="1">
    <source>
        <dbReference type="SAM" id="SignalP"/>
    </source>
</evidence>
<comment type="caution">
    <text evidence="2">The sequence shown here is derived from an EMBL/GenBank/DDBJ whole genome shotgun (WGS) entry which is preliminary data.</text>
</comment>
<feature type="signal peptide" evidence="1">
    <location>
        <begin position="1"/>
        <end position="21"/>
    </location>
</feature>
<dbReference type="AlphaFoldDB" id="A0AAN9LXK9"/>
<protein>
    <recommendedName>
        <fullName evidence="4">Secreted protein</fullName>
    </recommendedName>
</protein>
<evidence type="ECO:0000313" key="2">
    <source>
        <dbReference type="EMBL" id="KAK7341513.1"/>
    </source>
</evidence>
<evidence type="ECO:0008006" key="4">
    <source>
        <dbReference type="Google" id="ProtNLM"/>
    </source>
</evidence>
<sequence length="77" mass="8617">MRLRPHFSACVLLISLSGSLGLKKCHNIEQRCIHFVPKLSKIVLLLSHQLQGQNSWQSPAVFVCVTTRNPVARAILL</sequence>
<dbReference type="Proteomes" id="UP001374584">
    <property type="component" value="Unassembled WGS sequence"/>
</dbReference>
<reference evidence="2 3" key="1">
    <citation type="submission" date="2024-01" db="EMBL/GenBank/DDBJ databases">
        <title>The genomes of 5 underutilized Papilionoideae crops provide insights into root nodulation and disease resistanc.</title>
        <authorList>
            <person name="Jiang F."/>
        </authorList>
    </citation>
    <scope>NUCLEOTIDE SEQUENCE [LARGE SCALE GENOMIC DNA]</scope>
    <source>
        <strain evidence="2">JINMINGXINNONG_FW02</strain>
        <tissue evidence="2">Leaves</tissue>
    </source>
</reference>
<evidence type="ECO:0000313" key="3">
    <source>
        <dbReference type="Proteomes" id="UP001374584"/>
    </source>
</evidence>
<name>A0AAN9LXK9_PHACN</name>
<dbReference type="EMBL" id="JAYMYR010000009">
    <property type="protein sequence ID" value="KAK7341513.1"/>
    <property type="molecule type" value="Genomic_DNA"/>
</dbReference>
<accession>A0AAN9LXK9</accession>
<gene>
    <name evidence="2" type="ORF">VNO80_24444</name>
</gene>
<proteinExistence type="predicted"/>
<organism evidence="2 3">
    <name type="scientific">Phaseolus coccineus</name>
    <name type="common">Scarlet runner bean</name>
    <name type="synonym">Phaseolus multiflorus</name>
    <dbReference type="NCBI Taxonomy" id="3886"/>
    <lineage>
        <taxon>Eukaryota</taxon>
        <taxon>Viridiplantae</taxon>
        <taxon>Streptophyta</taxon>
        <taxon>Embryophyta</taxon>
        <taxon>Tracheophyta</taxon>
        <taxon>Spermatophyta</taxon>
        <taxon>Magnoliopsida</taxon>
        <taxon>eudicotyledons</taxon>
        <taxon>Gunneridae</taxon>
        <taxon>Pentapetalae</taxon>
        <taxon>rosids</taxon>
        <taxon>fabids</taxon>
        <taxon>Fabales</taxon>
        <taxon>Fabaceae</taxon>
        <taxon>Papilionoideae</taxon>
        <taxon>50 kb inversion clade</taxon>
        <taxon>NPAAA clade</taxon>
        <taxon>indigoferoid/millettioid clade</taxon>
        <taxon>Phaseoleae</taxon>
        <taxon>Phaseolus</taxon>
    </lineage>
</organism>